<sequence>MYKEVMCWPHQIFLKCYNPSYMFVTFQKPILLLISCCPSNQKKNNCTINVTINNN</sequence>
<comment type="caution">
    <text evidence="1">The sequence shown here is derived from an EMBL/GenBank/DDBJ whole genome shotgun (WGS) entry which is preliminary data.</text>
</comment>
<reference evidence="1 2" key="1">
    <citation type="submission" date="2022-12" db="EMBL/GenBank/DDBJ databases">
        <title>Chromosome-level genome assembly of true bugs.</title>
        <authorList>
            <person name="Ma L."/>
            <person name="Li H."/>
        </authorList>
    </citation>
    <scope>NUCLEOTIDE SEQUENCE [LARGE SCALE GENOMIC DNA]</scope>
    <source>
        <strain evidence="1">Lab_2022b</strain>
    </source>
</reference>
<organism evidence="1 2">
    <name type="scientific">Rhynocoris fuscipes</name>
    <dbReference type="NCBI Taxonomy" id="488301"/>
    <lineage>
        <taxon>Eukaryota</taxon>
        <taxon>Metazoa</taxon>
        <taxon>Ecdysozoa</taxon>
        <taxon>Arthropoda</taxon>
        <taxon>Hexapoda</taxon>
        <taxon>Insecta</taxon>
        <taxon>Pterygota</taxon>
        <taxon>Neoptera</taxon>
        <taxon>Paraneoptera</taxon>
        <taxon>Hemiptera</taxon>
        <taxon>Heteroptera</taxon>
        <taxon>Panheteroptera</taxon>
        <taxon>Cimicomorpha</taxon>
        <taxon>Reduviidae</taxon>
        <taxon>Harpactorinae</taxon>
        <taxon>Harpactorini</taxon>
        <taxon>Rhynocoris</taxon>
    </lineage>
</organism>
<proteinExistence type="predicted"/>
<evidence type="ECO:0000313" key="2">
    <source>
        <dbReference type="Proteomes" id="UP001461498"/>
    </source>
</evidence>
<evidence type="ECO:0000313" key="1">
    <source>
        <dbReference type="EMBL" id="KAK9504852.1"/>
    </source>
</evidence>
<gene>
    <name evidence="1" type="ORF">O3M35_009030</name>
</gene>
<protein>
    <submittedName>
        <fullName evidence="1">Uncharacterized protein</fullName>
    </submittedName>
</protein>
<dbReference type="Proteomes" id="UP001461498">
    <property type="component" value="Unassembled WGS sequence"/>
</dbReference>
<accession>A0AAW1D7G3</accession>
<dbReference type="EMBL" id="JAPXFL010000006">
    <property type="protein sequence ID" value="KAK9504852.1"/>
    <property type="molecule type" value="Genomic_DNA"/>
</dbReference>
<dbReference type="AlphaFoldDB" id="A0AAW1D7G3"/>
<name>A0AAW1D7G3_9HEMI</name>
<keyword evidence="2" id="KW-1185">Reference proteome</keyword>